<dbReference type="Pfam" id="PF01019">
    <property type="entry name" value="G_glu_transpept"/>
    <property type="match status" value="1"/>
</dbReference>
<protein>
    <recommendedName>
        <fullName evidence="2">Gamma-glutamyltransferase</fullName>
    </recommendedName>
</protein>
<sequence length="82" mass="9133">MDFELNPQEAIDEPRWQWLEGRKVGIEQGVENHIIKELASMGHEVHADYDQTSYGRGQMIICGGGALIGATEPRADGYIAVY</sequence>
<dbReference type="SUPFAM" id="SSF56235">
    <property type="entry name" value="N-terminal nucleophile aminohydrolases (Ntn hydrolases)"/>
    <property type="match status" value="1"/>
</dbReference>
<gene>
    <name evidence="1" type="ORF">SDC9_151068</name>
</gene>
<dbReference type="InterPro" id="IPR043137">
    <property type="entry name" value="GGT_ssub_C"/>
</dbReference>
<name>A0A645ETK5_9ZZZZ</name>
<evidence type="ECO:0000313" key="1">
    <source>
        <dbReference type="EMBL" id="MPN03834.1"/>
    </source>
</evidence>
<dbReference type="AlphaFoldDB" id="A0A645ETK5"/>
<dbReference type="Gene3D" id="3.60.20.40">
    <property type="match status" value="1"/>
</dbReference>
<dbReference type="InterPro" id="IPR029055">
    <property type="entry name" value="Ntn_hydrolases_N"/>
</dbReference>
<comment type="caution">
    <text evidence="1">The sequence shown here is derived from an EMBL/GenBank/DDBJ whole genome shotgun (WGS) entry which is preliminary data.</text>
</comment>
<proteinExistence type="predicted"/>
<evidence type="ECO:0008006" key="2">
    <source>
        <dbReference type="Google" id="ProtNLM"/>
    </source>
</evidence>
<accession>A0A645ETK5</accession>
<dbReference type="EMBL" id="VSSQ01049752">
    <property type="protein sequence ID" value="MPN03834.1"/>
    <property type="molecule type" value="Genomic_DNA"/>
</dbReference>
<organism evidence="1">
    <name type="scientific">bioreactor metagenome</name>
    <dbReference type="NCBI Taxonomy" id="1076179"/>
    <lineage>
        <taxon>unclassified sequences</taxon>
        <taxon>metagenomes</taxon>
        <taxon>ecological metagenomes</taxon>
    </lineage>
</organism>
<reference evidence="1" key="1">
    <citation type="submission" date="2019-08" db="EMBL/GenBank/DDBJ databases">
        <authorList>
            <person name="Kucharzyk K."/>
            <person name="Murdoch R.W."/>
            <person name="Higgins S."/>
            <person name="Loffler F."/>
        </authorList>
    </citation>
    <scope>NUCLEOTIDE SEQUENCE</scope>
</reference>
<dbReference type="PANTHER" id="PTHR43881">
    <property type="entry name" value="GAMMA-GLUTAMYLTRANSPEPTIDASE (AFU_ORTHOLOGUE AFUA_4G13580)"/>
    <property type="match status" value="1"/>
</dbReference>
<dbReference type="PANTHER" id="PTHR43881:SF1">
    <property type="entry name" value="GAMMA-GLUTAMYLTRANSPEPTIDASE (AFU_ORTHOLOGUE AFUA_4G13580)"/>
    <property type="match status" value="1"/>
</dbReference>
<dbReference type="InterPro" id="IPR052896">
    <property type="entry name" value="GGT-like_enzyme"/>
</dbReference>